<keyword evidence="2" id="KW-0812">Transmembrane</keyword>
<dbReference type="RefSeq" id="WP_345609378.1">
    <property type="nucleotide sequence ID" value="NZ_BAABJV010000001.1"/>
</dbReference>
<feature type="compositionally biased region" description="Low complexity" evidence="1">
    <location>
        <begin position="269"/>
        <end position="283"/>
    </location>
</feature>
<feature type="transmembrane region" description="Helical" evidence="2">
    <location>
        <begin position="176"/>
        <end position="196"/>
    </location>
</feature>
<keyword evidence="4" id="KW-1185">Reference proteome</keyword>
<dbReference type="NCBIfam" id="TIGR04222">
    <property type="entry name" value="near_uncomplex"/>
    <property type="match status" value="1"/>
</dbReference>
<evidence type="ECO:0000256" key="1">
    <source>
        <dbReference type="SAM" id="MobiDB-lite"/>
    </source>
</evidence>
<evidence type="ECO:0000313" key="4">
    <source>
        <dbReference type="Proteomes" id="UP001501147"/>
    </source>
</evidence>
<evidence type="ECO:0000313" key="3">
    <source>
        <dbReference type="EMBL" id="GAA4764466.1"/>
    </source>
</evidence>
<comment type="caution">
    <text evidence="3">The sequence shown here is derived from an EMBL/GenBank/DDBJ whole genome shotgun (WGS) entry which is preliminary data.</text>
</comment>
<reference evidence="4" key="1">
    <citation type="journal article" date="2019" name="Int. J. Syst. Evol. Microbiol.">
        <title>The Global Catalogue of Microorganisms (GCM) 10K type strain sequencing project: providing services to taxonomists for standard genome sequencing and annotation.</title>
        <authorList>
            <consortium name="The Broad Institute Genomics Platform"/>
            <consortium name="The Broad Institute Genome Sequencing Center for Infectious Disease"/>
            <person name="Wu L."/>
            <person name="Ma J."/>
        </authorList>
    </citation>
    <scope>NUCLEOTIDE SEQUENCE [LARGE SCALE GENOMIC DNA]</scope>
    <source>
        <strain evidence="4">JCM 18324</strain>
    </source>
</reference>
<keyword evidence="2" id="KW-1133">Transmembrane helix</keyword>
<feature type="transmembrane region" description="Helical" evidence="2">
    <location>
        <begin position="141"/>
        <end position="169"/>
    </location>
</feature>
<gene>
    <name evidence="3" type="ORF">GCM10023329_07930</name>
</gene>
<dbReference type="EMBL" id="BAABJV010000001">
    <property type="protein sequence ID" value="GAA4764466.1"/>
    <property type="molecule type" value="Genomic_DNA"/>
</dbReference>
<accession>A0ABP8ZTI1</accession>
<dbReference type="Proteomes" id="UP001501147">
    <property type="component" value="Unassembled WGS sequence"/>
</dbReference>
<evidence type="ECO:0000256" key="2">
    <source>
        <dbReference type="SAM" id="Phobius"/>
    </source>
</evidence>
<name>A0ABP8ZTI1_9ACTN</name>
<proteinExistence type="predicted"/>
<protein>
    <recommendedName>
        <fullName evidence="5">TIGR04222 domain-containing membrane protein</fullName>
    </recommendedName>
</protein>
<organism evidence="3 4">
    <name type="scientific">Streptomyces sanyensis</name>
    <dbReference type="NCBI Taxonomy" id="568869"/>
    <lineage>
        <taxon>Bacteria</taxon>
        <taxon>Bacillati</taxon>
        <taxon>Actinomycetota</taxon>
        <taxon>Actinomycetes</taxon>
        <taxon>Kitasatosporales</taxon>
        <taxon>Streptomycetaceae</taxon>
        <taxon>Streptomyces</taxon>
    </lineage>
</organism>
<feature type="compositionally biased region" description="Gly residues" evidence="1">
    <location>
        <begin position="284"/>
        <end position="324"/>
    </location>
</feature>
<feature type="region of interest" description="Disordered" evidence="1">
    <location>
        <begin position="263"/>
        <end position="324"/>
    </location>
</feature>
<keyword evidence="2" id="KW-0472">Membrane</keyword>
<evidence type="ECO:0008006" key="5">
    <source>
        <dbReference type="Google" id="ProtNLM"/>
    </source>
</evidence>
<sequence length="324" mass="32147">MSTMLVVAAVVCTAVPLSSRLLGRRVRTATGQPVTRPVALRNIYETAFASGGPGRVADTAIVGMHTDGLVLIGAPGVVTARQDAVARDDVEQAVLDSLASAPDGALGRLRSAVMRSAEVQRIGDSLRVRKVLHPPGGHPGLYAWCLLQGVLCVLGIPAVWVLTVLLALWTGSSAEVLAYSAILTLSVLFGGAGFGFRRAALLRRRVTPLGRRSLGSYPPTGGRGLRHPAVLTGRHGVGALTGTALAGLLGEAALHDPAAVRPGAMDTASSASTSCGSSEPSWCGGSGGDGGWDGGSGGGSGCGSSGSSCGSGGGSGCGSGGGSS</sequence>
<dbReference type="InterPro" id="IPR026467">
    <property type="entry name" value="Ser/Gly_Cys_C_dom"/>
</dbReference>